<name>A0ABN7NI02_TIMPD</name>
<dbReference type="PROSITE" id="PS50002">
    <property type="entry name" value="SH3"/>
    <property type="match status" value="1"/>
</dbReference>
<dbReference type="Pfam" id="PF03114">
    <property type="entry name" value="BAR"/>
    <property type="match status" value="1"/>
</dbReference>
<comment type="caution">
    <text evidence="5">The sequence shown here is derived from an EMBL/GenBank/DDBJ whole genome shotgun (WGS) entry which is preliminary data.</text>
</comment>
<keyword evidence="2" id="KW-0344">Guanine-nucleotide releasing factor</keyword>
<dbReference type="PANTHER" id="PTHR22834">
    <property type="entry name" value="NUCLEAR FUSION PROTEIN FUS2"/>
    <property type="match status" value="1"/>
</dbReference>
<evidence type="ECO:0000313" key="6">
    <source>
        <dbReference type="Proteomes" id="UP001153148"/>
    </source>
</evidence>
<evidence type="ECO:0000256" key="1">
    <source>
        <dbReference type="ARBA" id="ARBA00022443"/>
    </source>
</evidence>
<evidence type="ECO:0000259" key="4">
    <source>
        <dbReference type="PROSITE" id="PS50002"/>
    </source>
</evidence>
<feature type="domain" description="SH3" evidence="4">
    <location>
        <begin position="323"/>
        <end position="370"/>
    </location>
</feature>
<dbReference type="SUPFAM" id="SSF103657">
    <property type="entry name" value="BAR/IMD domain-like"/>
    <property type="match status" value="1"/>
</dbReference>
<dbReference type="InterPro" id="IPR001452">
    <property type="entry name" value="SH3_domain"/>
</dbReference>
<accession>A0ABN7NI02</accession>
<dbReference type="PANTHER" id="PTHR22834:SF20">
    <property type="entry name" value="SH3 DOMAIN-CONTAINING PROTEIN"/>
    <property type="match status" value="1"/>
</dbReference>
<dbReference type="Gene3D" id="1.20.1270.60">
    <property type="entry name" value="Arfaptin homology (AH) domain/BAR domain"/>
    <property type="match status" value="1"/>
</dbReference>
<dbReference type="Gene3D" id="1.20.900.10">
    <property type="entry name" value="Dbl homology (DH) domain"/>
    <property type="match status" value="1"/>
</dbReference>
<keyword evidence="6" id="KW-1185">Reference proteome</keyword>
<evidence type="ECO:0000256" key="2">
    <source>
        <dbReference type="ARBA" id="ARBA00022658"/>
    </source>
</evidence>
<protein>
    <recommendedName>
        <fullName evidence="4">SH3 domain-containing protein</fullName>
    </recommendedName>
</protein>
<evidence type="ECO:0000256" key="3">
    <source>
        <dbReference type="PROSITE-ProRule" id="PRU00192"/>
    </source>
</evidence>
<dbReference type="InterPro" id="IPR027267">
    <property type="entry name" value="AH/BAR_dom_sf"/>
</dbReference>
<sequence>MFEEKDEVFSDLDEIDVDVFGSDRIISEVLHISENESIDLYLFQCTEDNHKDKQDLLKAVITMMEVASYINEYKRRNDIVTKYLDIDDTISSRMSKISLHSVAKKSTRIGVMLSSSLGIKSATKDLDFDEQEKSSVERRVMDPLNTLLAYFDGPEKLVQKRNDKLLDYDGYCARADKLKDNRQFQEELAISKSNYEALNWQLLEELPILTTLACELFVECMAAFVTSRRLLSGKITKQYLTLMELPLMKTSQGDLLETYILKHTLIWSHLGRYTFSPKVIKMDSTLKRNSKSPVQNLGQDNANFTKEVNQSYSQRAYLHSRYTSDILCRVKYDYTSKNQLEVSVKSGDLIAVIKKQNPMGDPNVWFVDNG</sequence>
<dbReference type="InterPro" id="IPR004148">
    <property type="entry name" value="BAR_dom"/>
</dbReference>
<evidence type="ECO:0000313" key="5">
    <source>
        <dbReference type="EMBL" id="CAG2054946.1"/>
    </source>
</evidence>
<dbReference type="InterPro" id="IPR035899">
    <property type="entry name" value="DBL_dom_sf"/>
</dbReference>
<dbReference type="InterPro" id="IPR036028">
    <property type="entry name" value="SH3-like_dom_sf"/>
</dbReference>
<dbReference type="Gene3D" id="2.30.30.40">
    <property type="entry name" value="SH3 Domains"/>
    <property type="match status" value="1"/>
</dbReference>
<gene>
    <name evidence="5" type="ORF">TPAB3V08_LOCUS1962</name>
</gene>
<organism evidence="5 6">
    <name type="scientific">Timema podura</name>
    <name type="common">Walking stick</name>
    <dbReference type="NCBI Taxonomy" id="61482"/>
    <lineage>
        <taxon>Eukaryota</taxon>
        <taxon>Metazoa</taxon>
        <taxon>Ecdysozoa</taxon>
        <taxon>Arthropoda</taxon>
        <taxon>Hexapoda</taxon>
        <taxon>Insecta</taxon>
        <taxon>Pterygota</taxon>
        <taxon>Neoptera</taxon>
        <taxon>Polyneoptera</taxon>
        <taxon>Phasmatodea</taxon>
        <taxon>Timematodea</taxon>
        <taxon>Timematoidea</taxon>
        <taxon>Timematidae</taxon>
        <taxon>Timema</taxon>
    </lineage>
</organism>
<dbReference type="Proteomes" id="UP001153148">
    <property type="component" value="Unassembled WGS sequence"/>
</dbReference>
<dbReference type="SUPFAM" id="SSF50044">
    <property type="entry name" value="SH3-domain"/>
    <property type="match status" value="1"/>
</dbReference>
<keyword evidence="1 3" id="KW-0728">SH3 domain</keyword>
<feature type="non-terminal residue" evidence="5">
    <location>
        <position position="370"/>
    </location>
</feature>
<dbReference type="InterPro" id="IPR051492">
    <property type="entry name" value="Dynamin-Rho_GEF"/>
</dbReference>
<reference evidence="5" key="1">
    <citation type="submission" date="2021-03" db="EMBL/GenBank/DDBJ databases">
        <authorList>
            <person name="Tran Van P."/>
        </authorList>
    </citation>
    <scope>NUCLEOTIDE SEQUENCE</scope>
</reference>
<dbReference type="SUPFAM" id="SSF48065">
    <property type="entry name" value="DBL homology domain (DH-domain)"/>
    <property type="match status" value="1"/>
</dbReference>
<dbReference type="EMBL" id="CAJPIN010001908">
    <property type="protein sequence ID" value="CAG2054946.1"/>
    <property type="molecule type" value="Genomic_DNA"/>
</dbReference>
<proteinExistence type="predicted"/>